<gene>
    <name evidence="1" type="ORF">LPW39_13365</name>
</gene>
<sequence>MTKAKQSTVHRTVPQQQWELKRAQERITYPLDHAGPIQMDWRDREIYSAKDLDYRGRTGALAAKRP</sequence>
<accession>A0AAW4XZP3</accession>
<proteinExistence type="predicted"/>
<protein>
    <submittedName>
        <fullName evidence="1">Uncharacterized protein</fullName>
    </submittedName>
</protein>
<keyword evidence="2" id="KW-1185">Reference proteome</keyword>
<evidence type="ECO:0000313" key="1">
    <source>
        <dbReference type="EMBL" id="MCD2166116.1"/>
    </source>
</evidence>
<organism evidence="1 2">
    <name type="scientific">Comamonas koreensis</name>
    <dbReference type="NCBI Taxonomy" id="160825"/>
    <lineage>
        <taxon>Bacteria</taxon>
        <taxon>Pseudomonadati</taxon>
        <taxon>Pseudomonadota</taxon>
        <taxon>Betaproteobacteria</taxon>
        <taxon>Burkholderiales</taxon>
        <taxon>Comamonadaceae</taxon>
        <taxon>Comamonas</taxon>
    </lineage>
</organism>
<reference evidence="1 2" key="1">
    <citation type="submission" date="2021-11" db="EMBL/GenBank/DDBJ databases">
        <title>Genome sequence.</title>
        <authorList>
            <person name="Sun Q."/>
        </authorList>
    </citation>
    <scope>NUCLEOTIDE SEQUENCE [LARGE SCALE GENOMIC DNA]</scope>
    <source>
        <strain evidence="1 2">KCTC 12005</strain>
    </source>
</reference>
<dbReference type="RefSeq" id="WP_230775618.1">
    <property type="nucleotide sequence ID" value="NZ_JAJNCT010000014.1"/>
</dbReference>
<name>A0AAW4XZP3_9BURK</name>
<evidence type="ECO:0000313" key="2">
    <source>
        <dbReference type="Proteomes" id="UP001199260"/>
    </source>
</evidence>
<dbReference type="AlphaFoldDB" id="A0AAW4XZP3"/>
<comment type="caution">
    <text evidence="1">The sequence shown here is derived from an EMBL/GenBank/DDBJ whole genome shotgun (WGS) entry which is preliminary data.</text>
</comment>
<dbReference type="Proteomes" id="UP001199260">
    <property type="component" value="Unassembled WGS sequence"/>
</dbReference>
<dbReference type="EMBL" id="JAJNCT010000014">
    <property type="protein sequence ID" value="MCD2166116.1"/>
    <property type="molecule type" value="Genomic_DNA"/>
</dbReference>